<dbReference type="Proteomes" id="UP000886998">
    <property type="component" value="Unassembled WGS sequence"/>
</dbReference>
<accession>A0A8X6X102</accession>
<organism evidence="1 2">
    <name type="scientific">Trichonephila inaurata madagascariensis</name>
    <dbReference type="NCBI Taxonomy" id="2747483"/>
    <lineage>
        <taxon>Eukaryota</taxon>
        <taxon>Metazoa</taxon>
        <taxon>Ecdysozoa</taxon>
        <taxon>Arthropoda</taxon>
        <taxon>Chelicerata</taxon>
        <taxon>Arachnida</taxon>
        <taxon>Araneae</taxon>
        <taxon>Araneomorphae</taxon>
        <taxon>Entelegynae</taxon>
        <taxon>Araneoidea</taxon>
        <taxon>Nephilidae</taxon>
        <taxon>Trichonephila</taxon>
        <taxon>Trichonephila inaurata</taxon>
    </lineage>
</organism>
<dbReference type="AlphaFoldDB" id="A0A8X6X102"/>
<keyword evidence="2" id="KW-1185">Reference proteome</keyword>
<evidence type="ECO:0000313" key="2">
    <source>
        <dbReference type="Proteomes" id="UP000886998"/>
    </source>
</evidence>
<dbReference type="EMBL" id="BMAV01003941">
    <property type="protein sequence ID" value="GFY43926.1"/>
    <property type="molecule type" value="Genomic_DNA"/>
</dbReference>
<evidence type="ECO:0000313" key="1">
    <source>
        <dbReference type="EMBL" id="GFY43926.1"/>
    </source>
</evidence>
<gene>
    <name evidence="1" type="ORF">TNIN_90031</name>
</gene>
<reference evidence="1" key="1">
    <citation type="submission" date="2020-08" db="EMBL/GenBank/DDBJ databases">
        <title>Multicomponent nature underlies the extraordinary mechanical properties of spider dragline silk.</title>
        <authorList>
            <person name="Kono N."/>
            <person name="Nakamura H."/>
            <person name="Mori M."/>
            <person name="Yoshida Y."/>
            <person name="Ohtoshi R."/>
            <person name="Malay A.D."/>
            <person name="Moran D.A.P."/>
            <person name="Tomita M."/>
            <person name="Numata K."/>
            <person name="Arakawa K."/>
        </authorList>
    </citation>
    <scope>NUCLEOTIDE SEQUENCE</scope>
</reference>
<sequence length="97" mass="10999">MNDPVLYFPHQVIINESLTRKLQIVFDASTCERRVLKEEMGSEKSDGDMEISQATERVLPFESERAEMLSVNPDAVAQSVTIPEEKGFTYSTANVFR</sequence>
<proteinExistence type="predicted"/>
<comment type="caution">
    <text evidence="1">The sequence shown here is derived from an EMBL/GenBank/DDBJ whole genome shotgun (WGS) entry which is preliminary data.</text>
</comment>
<name>A0A8X6X102_9ARAC</name>
<protein>
    <submittedName>
        <fullName evidence="1">Uncharacterized protein</fullName>
    </submittedName>
</protein>